<name>A0A0J6F237_COCPO</name>
<reference evidence="2 3" key="1">
    <citation type="submission" date="2007-06" db="EMBL/GenBank/DDBJ databases">
        <title>The Genome Sequence of Coccidioides posadasii RMSCC_3488.</title>
        <authorList>
            <consortium name="Coccidioides Genome Resources Consortium"/>
            <consortium name="The Broad Institute Genome Sequencing Platform"/>
            <person name="Henn M.R."/>
            <person name="Sykes S."/>
            <person name="Young S."/>
            <person name="Jaffe D."/>
            <person name="Berlin A."/>
            <person name="Alvarez P."/>
            <person name="Butler J."/>
            <person name="Gnerre S."/>
            <person name="Grabherr M."/>
            <person name="Mauceli E."/>
            <person name="Brockman W."/>
            <person name="Kodira C."/>
            <person name="Alvarado L."/>
            <person name="Zeng Q."/>
            <person name="Crawford M."/>
            <person name="Antoine C."/>
            <person name="Devon K."/>
            <person name="Galgiani J."/>
            <person name="Orsborn K."/>
            <person name="Lewis M.L."/>
            <person name="Nusbaum C."/>
            <person name="Galagan J."/>
            <person name="Birren B."/>
        </authorList>
    </citation>
    <scope>NUCLEOTIDE SEQUENCE [LARGE SCALE GENOMIC DNA]</scope>
    <source>
        <strain evidence="2 3">RMSCC 3488</strain>
    </source>
</reference>
<accession>A0A0J6F237</accession>
<dbReference type="EMBL" id="DS268109">
    <property type="protein sequence ID" value="KMM64138.1"/>
    <property type="molecule type" value="Genomic_DNA"/>
</dbReference>
<reference evidence="3" key="2">
    <citation type="journal article" date="2009" name="Genome Res.">
        <title>Comparative genomic analyses of the human fungal pathogens Coccidioides and their relatives.</title>
        <authorList>
            <person name="Sharpton T.J."/>
            <person name="Stajich J.E."/>
            <person name="Rounsley S.D."/>
            <person name="Gardner M.J."/>
            <person name="Wortman J.R."/>
            <person name="Jordar V.S."/>
            <person name="Maiti R."/>
            <person name="Kodira C.D."/>
            <person name="Neafsey D.E."/>
            <person name="Zeng Q."/>
            <person name="Hung C.-Y."/>
            <person name="McMahan C."/>
            <person name="Muszewska A."/>
            <person name="Grynberg M."/>
            <person name="Mandel M.A."/>
            <person name="Kellner E.M."/>
            <person name="Barker B.M."/>
            <person name="Galgiani J.N."/>
            <person name="Orbach M.J."/>
            <person name="Kirkland T.N."/>
            <person name="Cole G.T."/>
            <person name="Henn M.R."/>
            <person name="Birren B.W."/>
            <person name="Taylor J.W."/>
        </authorList>
    </citation>
    <scope>NUCLEOTIDE SEQUENCE [LARGE SCALE GENOMIC DNA]</scope>
    <source>
        <strain evidence="3">RMSCC 3488</strain>
    </source>
</reference>
<evidence type="ECO:0000313" key="3">
    <source>
        <dbReference type="Proteomes" id="UP000054567"/>
    </source>
</evidence>
<dbReference type="AlphaFoldDB" id="A0A0J6F237"/>
<protein>
    <submittedName>
        <fullName evidence="2">Uncharacterized protein</fullName>
    </submittedName>
</protein>
<sequence length="235" mass="25645">MSAQDVPTLNSVRTESVCSTAAQHRLKLWVTSIDIHSDNPKGKHRNSVLAEAESATIEGIITGPEGPADVMDGGQQNLLDESVDVEAVLHVFRLESASTECSALQHQNPTQNPRKMQNSANAIPSIKARRKASQGRARLTNLAPDYRVAEPSTGQGWVRARETTEQIVLAAWQLSHAGSGKSPLRRRRKDGRTDAANSCTGHGWMDGWGSTEGLCLEPVFRPVLSCRCRSSKQHF</sequence>
<evidence type="ECO:0000256" key="1">
    <source>
        <dbReference type="SAM" id="MobiDB-lite"/>
    </source>
</evidence>
<proteinExistence type="predicted"/>
<dbReference type="OrthoDB" id="10557332at2759"/>
<feature type="region of interest" description="Disordered" evidence="1">
    <location>
        <begin position="179"/>
        <end position="202"/>
    </location>
</feature>
<evidence type="ECO:0000313" key="2">
    <source>
        <dbReference type="EMBL" id="KMM64138.1"/>
    </source>
</evidence>
<dbReference type="Proteomes" id="UP000054567">
    <property type="component" value="Unassembled WGS sequence"/>
</dbReference>
<dbReference type="VEuPathDB" id="FungiDB:CPAG_00490"/>
<organism evidence="2 3">
    <name type="scientific">Coccidioides posadasii RMSCC 3488</name>
    <dbReference type="NCBI Taxonomy" id="454284"/>
    <lineage>
        <taxon>Eukaryota</taxon>
        <taxon>Fungi</taxon>
        <taxon>Dikarya</taxon>
        <taxon>Ascomycota</taxon>
        <taxon>Pezizomycotina</taxon>
        <taxon>Eurotiomycetes</taxon>
        <taxon>Eurotiomycetidae</taxon>
        <taxon>Onygenales</taxon>
        <taxon>Onygenaceae</taxon>
        <taxon>Coccidioides</taxon>
    </lineage>
</organism>
<gene>
    <name evidence="2" type="ORF">CPAG_00490</name>
</gene>
<reference evidence="3" key="3">
    <citation type="journal article" date="2010" name="Genome Res.">
        <title>Population genomic sequencing of Coccidioides fungi reveals recent hybridization and transposon control.</title>
        <authorList>
            <person name="Neafsey D.E."/>
            <person name="Barker B.M."/>
            <person name="Sharpton T.J."/>
            <person name="Stajich J.E."/>
            <person name="Park D.J."/>
            <person name="Whiston E."/>
            <person name="Hung C.-Y."/>
            <person name="McMahan C."/>
            <person name="White J."/>
            <person name="Sykes S."/>
            <person name="Heiman D."/>
            <person name="Young S."/>
            <person name="Zeng Q."/>
            <person name="Abouelleil A."/>
            <person name="Aftuck L."/>
            <person name="Bessette D."/>
            <person name="Brown A."/>
            <person name="FitzGerald M."/>
            <person name="Lui A."/>
            <person name="Macdonald J.P."/>
            <person name="Priest M."/>
            <person name="Orbach M.J."/>
            <person name="Galgiani J.N."/>
            <person name="Kirkland T.N."/>
            <person name="Cole G.T."/>
            <person name="Birren B.W."/>
            <person name="Henn M.R."/>
            <person name="Taylor J.W."/>
            <person name="Rounsley S.D."/>
        </authorList>
    </citation>
    <scope>NUCLEOTIDE SEQUENCE [LARGE SCALE GENOMIC DNA]</scope>
    <source>
        <strain evidence="3">RMSCC 3488</strain>
    </source>
</reference>